<reference evidence="1" key="1">
    <citation type="submission" date="2021-01" db="EMBL/GenBank/DDBJ databases">
        <authorList>
            <consortium name="Genoscope - CEA"/>
            <person name="William W."/>
        </authorList>
    </citation>
    <scope>NUCLEOTIDE SEQUENCE</scope>
</reference>
<evidence type="ECO:0000313" key="1">
    <source>
        <dbReference type="EMBL" id="CAF2076109.1"/>
    </source>
</evidence>
<protein>
    <submittedName>
        <fullName evidence="1">(rape) hypothetical protein</fullName>
    </submittedName>
</protein>
<dbReference type="EMBL" id="HG994365">
    <property type="protein sequence ID" value="CAF2076109.1"/>
    <property type="molecule type" value="Genomic_DNA"/>
</dbReference>
<proteinExistence type="predicted"/>
<dbReference type="AlphaFoldDB" id="A0A816RJA7"/>
<dbReference type="Proteomes" id="UP001295469">
    <property type="component" value="Chromosome C01"/>
</dbReference>
<organism evidence="1">
    <name type="scientific">Brassica napus</name>
    <name type="common">Rape</name>
    <dbReference type="NCBI Taxonomy" id="3708"/>
    <lineage>
        <taxon>Eukaryota</taxon>
        <taxon>Viridiplantae</taxon>
        <taxon>Streptophyta</taxon>
        <taxon>Embryophyta</taxon>
        <taxon>Tracheophyta</taxon>
        <taxon>Spermatophyta</taxon>
        <taxon>Magnoliopsida</taxon>
        <taxon>eudicotyledons</taxon>
        <taxon>Gunneridae</taxon>
        <taxon>Pentapetalae</taxon>
        <taxon>rosids</taxon>
        <taxon>malvids</taxon>
        <taxon>Brassicales</taxon>
        <taxon>Brassicaceae</taxon>
        <taxon>Brassiceae</taxon>
        <taxon>Brassica</taxon>
    </lineage>
</organism>
<gene>
    <name evidence="1" type="ORF">DARMORV10_C01P38670.1</name>
</gene>
<name>A0A816RJA7_BRANA</name>
<sequence>MSCIRYGEGGKGIADGGCSVSSIEGVHDSYIVVISGRWIMYDLW</sequence>
<accession>A0A816RJA7</accession>